<gene>
    <name evidence="2" type="ORF">UFOVP699_9</name>
</gene>
<evidence type="ECO:0000256" key="1">
    <source>
        <dbReference type="SAM" id="MobiDB-lite"/>
    </source>
</evidence>
<organism evidence="2">
    <name type="scientific">uncultured Caudovirales phage</name>
    <dbReference type="NCBI Taxonomy" id="2100421"/>
    <lineage>
        <taxon>Viruses</taxon>
        <taxon>Duplodnaviria</taxon>
        <taxon>Heunggongvirae</taxon>
        <taxon>Uroviricota</taxon>
        <taxon>Caudoviricetes</taxon>
        <taxon>Peduoviridae</taxon>
        <taxon>Maltschvirus</taxon>
        <taxon>Maltschvirus maltsch</taxon>
    </lineage>
</organism>
<feature type="compositionally biased region" description="Polar residues" evidence="1">
    <location>
        <begin position="238"/>
        <end position="252"/>
    </location>
</feature>
<evidence type="ECO:0000313" key="2">
    <source>
        <dbReference type="EMBL" id="CAB4158415.1"/>
    </source>
</evidence>
<dbReference type="EMBL" id="LR796670">
    <property type="protein sequence ID" value="CAB4158415.1"/>
    <property type="molecule type" value="Genomic_DNA"/>
</dbReference>
<name>A0A6J5NMP4_9CAUD</name>
<proteinExistence type="predicted"/>
<accession>A0A6J5NMP4</accession>
<reference evidence="2" key="1">
    <citation type="submission" date="2020-04" db="EMBL/GenBank/DDBJ databases">
        <authorList>
            <person name="Chiriac C."/>
            <person name="Salcher M."/>
            <person name="Ghai R."/>
            <person name="Kavagutti S V."/>
        </authorList>
    </citation>
    <scope>NUCLEOTIDE SEQUENCE</scope>
</reference>
<protein>
    <submittedName>
        <fullName evidence="2">Uncharacterized protein</fullName>
    </submittedName>
</protein>
<feature type="region of interest" description="Disordered" evidence="1">
    <location>
        <begin position="238"/>
        <end position="261"/>
    </location>
</feature>
<sequence>MKISKNENIRNENVQDIFLRNATLSLIDLLNRNVIIQLVRNGEITQHDVPFFYNFSGDEGFMKDFFIDLPEDCKTPSFAEGNYDRLPRGIVTLSSFAVRAADVTNKFVRGSFNQEVKDDNDNRQVKAFSSYLFSLPLTLTFSIKIESDNLNKTFKIMEKIFDFYYKNQVRYFQFRGIRIPAQITFPDAAQFTKTYNFVYTDTNTVSIALDVNMETYFPSFDDYSTRYKGNTVQQINFRTTTGDNPSPLNDSWTDIDGPGAE</sequence>